<dbReference type="GO" id="GO:0006397">
    <property type="term" value="P:mRNA processing"/>
    <property type="evidence" value="ECO:0007669"/>
    <property type="project" value="UniProtKB-KW"/>
</dbReference>
<comment type="subcellular location">
    <subcellularLocation>
        <location evidence="1">Nucleus</location>
    </subcellularLocation>
</comment>
<keyword evidence="5" id="KW-0747">Spliceosome</keyword>
<evidence type="ECO:0000256" key="3">
    <source>
        <dbReference type="ARBA" id="ARBA00022553"/>
    </source>
</evidence>
<evidence type="ECO:0000256" key="11">
    <source>
        <dbReference type="ARBA" id="ARBA00055964"/>
    </source>
</evidence>
<evidence type="ECO:0000256" key="10">
    <source>
        <dbReference type="ARBA" id="ARBA00023242"/>
    </source>
</evidence>
<organism evidence="14 16">
    <name type="scientific">Ridgeia piscesae</name>
    <name type="common">Tubeworm</name>
    <dbReference type="NCBI Taxonomy" id="27915"/>
    <lineage>
        <taxon>Eukaryota</taxon>
        <taxon>Metazoa</taxon>
        <taxon>Spiralia</taxon>
        <taxon>Lophotrochozoa</taxon>
        <taxon>Annelida</taxon>
        <taxon>Polychaeta</taxon>
        <taxon>Sedentaria</taxon>
        <taxon>Canalipalpata</taxon>
        <taxon>Sabellida</taxon>
        <taxon>Siboglinidae</taxon>
        <taxon>Ridgeia</taxon>
    </lineage>
</organism>
<dbReference type="InterPro" id="IPR000253">
    <property type="entry name" value="FHA_dom"/>
</dbReference>
<dbReference type="InterPro" id="IPR050923">
    <property type="entry name" value="Cell_Proc_Reg/RNA_Proc"/>
</dbReference>
<dbReference type="PANTHER" id="PTHR23308">
    <property type="entry name" value="NUCLEAR INHIBITOR OF PROTEIN PHOSPHATASE-1"/>
    <property type="match status" value="1"/>
</dbReference>
<gene>
    <name evidence="15" type="ORF">NP493_29g03012</name>
    <name evidence="14" type="ORF">NP493_5387g00004</name>
</gene>
<feature type="compositionally biased region" description="Basic and acidic residues" evidence="12">
    <location>
        <begin position="51"/>
        <end position="64"/>
    </location>
</feature>
<name>A0AAD9IV21_RIDPI</name>
<dbReference type="EMBL" id="JAODUO010000029">
    <property type="protein sequence ID" value="KAK2192487.1"/>
    <property type="molecule type" value="Genomic_DNA"/>
</dbReference>
<evidence type="ECO:0000313" key="16">
    <source>
        <dbReference type="Proteomes" id="UP001209878"/>
    </source>
</evidence>
<dbReference type="AlphaFoldDB" id="A0AAD9IV21"/>
<evidence type="ECO:0000256" key="6">
    <source>
        <dbReference type="ARBA" id="ARBA00022843"/>
    </source>
</evidence>
<comment type="function">
    <text evidence="11">Required for pre-mRNA splicing as component of the spliceosome. As a component of the minor spliceosome, involved in the splicing of U12-type introns in pre-mRNAs. Down-regulates NF-kappa-B signaling by competing with RELA for CREBBP/EP300 binding. Involved in the microRNA (miRNA) biogenesis. May be involved in cyclin-D1/CCND1 mRNA stability through the SNARP complex which associates with both the 3'end of the CCND1 gene and its mRNA.</text>
</comment>
<proteinExistence type="predicted"/>
<evidence type="ECO:0000256" key="2">
    <source>
        <dbReference type="ARBA" id="ARBA00022499"/>
    </source>
</evidence>
<dbReference type="FunFam" id="2.60.200.20:FF:000008">
    <property type="entry name" value="smad nuclear-interacting protein 1"/>
    <property type="match status" value="1"/>
</dbReference>
<evidence type="ECO:0000313" key="15">
    <source>
        <dbReference type="EMBL" id="KAK2192487.1"/>
    </source>
</evidence>
<dbReference type="SUPFAM" id="SSF49879">
    <property type="entry name" value="SMAD/FHA domain"/>
    <property type="match status" value="1"/>
</dbReference>
<evidence type="ECO:0000313" key="14">
    <source>
        <dbReference type="EMBL" id="KAK2141092.1"/>
    </source>
</evidence>
<reference evidence="14" key="1">
    <citation type="journal article" date="2023" name="Mol. Biol. Evol.">
        <title>Third-Generation Sequencing Reveals the Adaptive Role of the Epigenome in Three Deep-Sea Polychaetes.</title>
        <authorList>
            <person name="Perez M."/>
            <person name="Aroh O."/>
            <person name="Sun Y."/>
            <person name="Lan Y."/>
            <person name="Juniper S.K."/>
            <person name="Young C.R."/>
            <person name="Angers B."/>
            <person name="Qian P.Y."/>
        </authorList>
    </citation>
    <scope>NUCLEOTIDE SEQUENCE</scope>
    <source>
        <strain evidence="14">R07B-5</strain>
    </source>
</reference>
<dbReference type="GO" id="GO:0031047">
    <property type="term" value="P:regulatory ncRNA-mediated gene silencing"/>
    <property type="evidence" value="ECO:0007669"/>
    <property type="project" value="UniProtKB-KW"/>
</dbReference>
<keyword evidence="9" id="KW-0508">mRNA splicing</keyword>
<keyword evidence="16" id="KW-1185">Reference proteome</keyword>
<evidence type="ECO:0000256" key="8">
    <source>
        <dbReference type="ARBA" id="ARBA00023158"/>
    </source>
</evidence>
<evidence type="ECO:0000256" key="1">
    <source>
        <dbReference type="ARBA" id="ARBA00004123"/>
    </source>
</evidence>
<dbReference type="GO" id="GO:0008380">
    <property type="term" value="P:RNA splicing"/>
    <property type="evidence" value="ECO:0007669"/>
    <property type="project" value="UniProtKB-KW"/>
</dbReference>
<evidence type="ECO:0000256" key="5">
    <source>
        <dbReference type="ARBA" id="ARBA00022728"/>
    </source>
</evidence>
<feature type="compositionally biased region" description="Polar residues" evidence="12">
    <location>
        <begin position="1"/>
        <end position="16"/>
    </location>
</feature>
<keyword evidence="4" id="KW-0507">mRNA processing</keyword>
<evidence type="ECO:0000256" key="4">
    <source>
        <dbReference type="ARBA" id="ARBA00022664"/>
    </source>
</evidence>
<feature type="compositionally biased region" description="Basic and acidic residues" evidence="12">
    <location>
        <begin position="153"/>
        <end position="168"/>
    </location>
</feature>
<dbReference type="PROSITE" id="PS50006">
    <property type="entry name" value="FHA_DOMAIN"/>
    <property type="match status" value="1"/>
</dbReference>
<feature type="compositionally biased region" description="Basic and acidic residues" evidence="12">
    <location>
        <begin position="73"/>
        <end position="145"/>
    </location>
</feature>
<evidence type="ECO:0000259" key="13">
    <source>
        <dbReference type="PROSITE" id="PS50006"/>
    </source>
</evidence>
<keyword evidence="6" id="KW-0832">Ubl conjugation</keyword>
<evidence type="ECO:0000256" key="9">
    <source>
        <dbReference type="ARBA" id="ARBA00023187"/>
    </source>
</evidence>
<evidence type="ECO:0000256" key="7">
    <source>
        <dbReference type="ARBA" id="ARBA00023054"/>
    </source>
</evidence>
<protein>
    <recommendedName>
        <fullName evidence="13">FHA domain-containing protein</fullName>
    </recommendedName>
</protein>
<keyword evidence="3" id="KW-0597">Phosphoprotein</keyword>
<dbReference type="Pfam" id="PF00498">
    <property type="entry name" value="FHA"/>
    <property type="match status" value="1"/>
</dbReference>
<dbReference type="Gene3D" id="2.60.200.20">
    <property type="match status" value="1"/>
</dbReference>
<feature type="region of interest" description="Disordered" evidence="12">
    <location>
        <begin position="1"/>
        <end position="176"/>
    </location>
</feature>
<dbReference type="CDD" id="cd22718">
    <property type="entry name" value="FHA_SNIP1"/>
    <property type="match status" value="1"/>
</dbReference>
<keyword evidence="7" id="KW-0175">Coiled coil</keyword>
<dbReference type="InterPro" id="IPR008984">
    <property type="entry name" value="SMAD_FHA_dom_sf"/>
</dbReference>
<feature type="compositionally biased region" description="Basic residues" evidence="12">
    <location>
        <begin position="17"/>
        <end position="38"/>
    </location>
</feature>
<sequence>MPASDYSSSPENISNNHKSKHRHRDRSPHIKHKRLKVRHKEENDVTQSGKGKIEGRKERGENDHHHSHASVRIKKEPEKSGYDDRPPHHHREERMSHHHRDERPSHRQGEERTSHHHRDRQEHREQQQDRRQNDRKREDRRRDQPDSAFANVKQEDDDKKPKDKDKPNFELSGKLTEDTNTFRGVVISYSEPPEARKPKRHWRLYTFKGDSTLPTLHIHRQSAYLMGRDRRVADIPIDHPSCSKQHAALQYRLVNYKRPDGRQGRRVRLYVIDLNSANGTYINNQRIEPQKYVELLEKDVIKFGFSTREYVLLHDNTDTSELHEDEDDPGAE</sequence>
<keyword evidence="8" id="KW-0943">RNA-mediated gene silencing</keyword>
<accession>A0AAD9IV21</accession>
<keyword evidence="2" id="KW-1017">Isopeptide bond</keyword>
<evidence type="ECO:0000256" key="12">
    <source>
        <dbReference type="SAM" id="MobiDB-lite"/>
    </source>
</evidence>
<feature type="domain" description="FHA" evidence="13">
    <location>
        <begin position="224"/>
        <end position="287"/>
    </location>
</feature>
<comment type="caution">
    <text evidence="14">The sequence shown here is derived from an EMBL/GenBank/DDBJ whole genome shotgun (WGS) entry which is preliminary data.</text>
</comment>
<dbReference type="Proteomes" id="UP001209878">
    <property type="component" value="Unassembled WGS sequence"/>
</dbReference>
<dbReference type="SMART" id="SM00240">
    <property type="entry name" value="FHA"/>
    <property type="match status" value="1"/>
</dbReference>
<dbReference type="GO" id="GO:0005681">
    <property type="term" value="C:spliceosomal complex"/>
    <property type="evidence" value="ECO:0007669"/>
    <property type="project" value="UniProtKB-KW"/>
</dbReference>
<keyword evidence="10" id="KW-0539">Nucleus</keyword>
<dbReference type="EMBL" id="JAODUO010005393">
    <property type="protein sequence ID" value="KAK2141092.1"/>
    <property type="molecule type" value="Genomic_DNA"/>
</dbReference>